<feature type="signal peptide" evidence="1">
    <location>
        <begin position="1"/>
        <end position="16"/>
    </location>
</feature>
<accession>A0AAD6CGI5</accession>
<sequence length="689" mass="75320">MKSLLVTSFFISAAFAWPVEVPAESTSPPTRVEERGVGEVAAIIPTTTGQIGINPVFVNPIETTAPYNTFFSNYIDDKGNWKAKDTEYITQVQVTTKDNKPTSATVIAPVAVMTGPKGYLDVLMSPKLEQQLSDMMGKVPACSKKREAACGITKFLEDFKADNSELIKALNDAVKDIQFLSQDVLKALGTSATAQEAQMVATGIGGISLVWMAFHVYAKNHLPLAFGIRDPPKNNIPAIETPPDEPKKCPADAPKGKDAQLCQDCKGKDNVCQDGKYKYCKCLDVINPIFFPFDQDWLNAQADVLKYALEHMDDKPNVTCSDTGYDKAVAVDVSFVNSLADKFCKGDAKKARHMTLAGNDISSTAYKKYTFDFSYTPPNNVNEQCNTDCAGAIKDITAHCQGLDSHSVQRGANVTLPCGAEYSYKINIPDHPDQADITCANGGEYSKAIDVDVSFFQHMSENFCGRDLSKTPKVDLTSADIKSSAYKGYKFHFETDSRTDCLPDCKATFEKIAPKCEGLNSHSIQPSGEAKFACGTSFSYKIEKPDQNSPPPAGTTPGDKLGSLQCHGANDFGEHADISPDWQNQYTGWACAGTALSSSIMDEKSDPIVWQTKTNDAPYYYSISWVKGCRGQKQSPWTPLGDQKFPNSNDQITCTSLLRKDYTDCNNGGVGGYRDAGCLRYEFKAQYTK</sequence>
<dbReference type="GeneID" id="81594190"/>
<gene>
    <name evidence="2" type="ORF">N7458_000553</name>
</gene>
<feature type="chain" id="PRO_5042075884" evidence="1">
    <location>
        <begin position="17"/>
        <end position="689"/>
    </location>
</feature>
<comment type="caution">
    <text evidence="2">The sequence shown here is derived from an EMBL/GenBank/DDBJ whole genome shotgun (WGS) entry which is preliminary data.</text>
</comment>
<name>A0AAD6CGI5_9EURO</name>
<keyword evidence="1" id="KW-0732">Signal</keyword>
<reference evidence="2" key="1">
    <citation type="submission" date="2022-12" db="EMBL/GenBank/DDBJ databases">
        <authorList>
            <person name="Petersen C."/>
        </authorList>
    </citation>
    <scope>NUCLEOTIDE SEQUENCE</scope>
    <source>
        <strain evidence="2">IBT 16125</strain>
    </source>
</reference>
<reference evidence="2" key="2">
    <citation type="journal article" date="2023" name="IMA Fungus">
        <title>Comparative genomic study of the Penicillium genus elucidates a diverse pangenome and 15 lateral gene transfer events.</title>
        <authorList>
            <person name="Petersen C."/>
            <person name="Sorensen T."/>
            <person name="Nielsen M.R."/>
            <person name="Sondergaard T.E."/>
            <person name="Sorensen J.L."/>
            <person name="Fitzpatrick D.A."/>
            <person name="Frisvad J.C."/>
            <person name="Nielsen K.L."/>
        </authorList>
    </citation>
    <scope>NUCLEOTIDE SEQUENCE</scope>
    <source>
        <strain evidence="2">IBT 16125</strain>
    </source>
</reference>
<protein>
    <submittedName>
        <fullName evidence="2">Uncharacterized protein</fullName>
    </submittedName>
</protein>
<dbReference type="RefSeq" id="XP_056771714.1">
    <property type="nucleotide sequence ID" value="XM_056903947.1"/>
</dbReference>
<evidence type="ECO:0000313" key="2">
    <source>
        <dbReference type="EMBL" id="KAJ5464867.1"/>
    </source>
</evidence>
<dbReference type="AlphaFoldDB" id="A0AAD6CGI5"/>
<proteinExistence type="predicted"/>
<keyword evidence="3" id="KW-1185">Reference proteome</keyword>
<evidence type="ECO:0000256" key="1">
    <source>
        <dbReference type="SAM" id="SignalP"/>
    </source>
</evidence>
<evidence type="ECO:0000313" key="3">
    <source>
        <dbReference type="Proteomes" id="UP001213681"/>
    </source>
</evidence>
<dbReference type="Proteomes" id="UP001213681">
    <property type="component" value="Unassembled WGS sequence"/>
</dbReference>
<dbReference type="EMBL" id="JAPVEA010000001">
    <property type="protein sequence ID" value="KAJ5464867.1"/>
    <property type="molecule type" value="Genomic_DNA"/>
</dbReference>
<organism evidence="2 3">
    <name type="scientific">Penicillium daleae</name>
    <dbReference type="NCBI Taxonomy" id="63821"/>
    <lineage>
        <taxon>Eukaryota</taxon>
        <taxon>Fungi</taxon>
        <taxon>Dikarya</taxon>
        <taxon>Ascomycota</taxon>
        <taxon>Pezizomycotina</taxon>
        <taxon>Eurotiomycetes</taxon>
        <taxon>Eurotiomycetidae</taxon>
        <taxon>Eurotiales</taxon>
        <taxon>Aspergillaceae</taxon>
        <taxon>Penicillium</taxon>
    </lineage>
</organism>